<dbReference type="PANTHER" id="PTHR43297:SF14">
    <property type="entry name" value="ATPASE AAA-TYPE CORE DOMAIN-CONTAINING PROTEIN"/>
    <property type="match status" value="1"/>
</dbReference>
<keyword evidence="6" id="KW-0547">Nucleotide-binding</keyword>
<dbReference type="InterPro" id="IPR003439">
    <property type="entry name" value="ABC_transporter-like_ATP-bd"/>
</dbReference>
<dbReference type="SMART" id="SM00382">
    <property type="entry name" value="AAA"/>
    <property type="match status" value="1"/>
</dbReference>
<keyword evidence="4" id="KW-1003">Cell membrane</keyword>
<dbReference type="PANTHER" id="PTHR43297">
    <property type="entry name" value="OLIGOPEPTIDE TRANSPORT ATP-BINDING PROTEIN APPD"/>
    <property type="match status" value="1"/>
</dbReference>
<keyword evidence="8" id="KW-1278">Translocase</keyword>
<dbReference type="CDD" id="cd03257">
    <property type="entry name" value="ABC_NikE_OppD_transporters"/>
    <property type="match status" value="1"/>
</dbReference>
<organism evidence="11 12">
    <name type="scientific">Paenibacillus psychroresistens</name>
    <dbReference type="NCBI Taxonomy" id="1778678"/>
    <lineage>
        <taxon>Bacteria</taxon>
        <taxon>Bacillati</taxon>
        <taxon>Bacillota</taxon>
        <taxon>Bacilli</taxon>
        <taxon>Bacillales</taxon>
        <taxon>Paenibacillaceae</taxon>
        <taxon>Paenibacillus</taxon>
    </lineage>
</organism>
<reference evidence="12" key="1">
    <citation type="submission" date="2018-11" db="EMBL/GenBank/DDBJ databases">
        <title>Complete genome sequence of Paenibacillus sp. ML311-T8.</title>
        <authorList>
            <person name="Nam Y.-D."/>
            <person name="Kang J."/>
            <person name="Chung W.-H."/>
            <person name="Park Y.S."/>
        </authorList>
    </citation>
    <scope>NUCLEOTIDE SEQUENCE [LARGE SCALE GENOMIC DNA]</scope>
    <source>
        <strain evidence="12">ML311-T8</strain>
    </source>
</reference>
<comment type="similarity">
    <text evidence="2">Belongs to the ABC transporter superfamily.</text>
</comment>
<dbReference type="Pfam" id="PF08352">
    <property type="entry name" value="oligo_HPY"/>
    <property type="match status" value="1"/>
</dbReference>
<dbReference type="Pfam" id="PF00005">
    <property type="entry name" value="ABC_tran"/>
    <property type="match status" value="1"/>
</dbReference>
<dbReference type="AlphaFoldDB" id="A0A6B8RKJ7"/>
<dbReference type="InterPro" id="IPR027417">
    <property type="entry name" value="P-loop_NTPase"/>
</dbReference>
<evidence type="ECO:0000256" key="1">
    <source>
        <dbReference type="ARBA" id="ARBA00004202"/>
    </source>
</evidence>
<dbReference type="GO" id="GO:0005886">
    <property type="term" value="C:plasma membrane"/>
    <property type="evidence" value="ECO:0007669"/>
    <property type="project" value="UniProtKB-SubCell"/>
</dbReference>
<gene>
    <name evidence="11" type="ORF">EHS13_17560</name>
</gene>
<dbReference type="EMBL" id="CP034235">
    <property type="protein sequence ID" value="QGQ96559.1"/>
    <property type="molecule type" value="Genomic_DNA"/>
</dbReference>
<proteinExistence type="inferred from homology"/>
<dbReference type="KEGG" id="ppsc:EHS13_17560"/>
<dbReference type="InterPro" id="IPR017871">
    <property type="entry name" value="ABC_transporter-like_CS"/>
</dbReference>
<sequence>MSEHDAIILEMKDVKVHFHLDEGVLKAVDGIDLQIKRGKTLGIVGESGCGKSVTAQAILRIVPKPGEVVGDINLYRNDANHKNEATNLTNLNPRGKEIRDIRGGEIAMIFQEPMKAFSPIHSIGNQIMEAILLHATEDKEEAYRIAVDILKKVGMSNPEQRLSEYPHQLSGGMRQRAMIAMALSCNPSILIADEPTTALDVTVQAQVLQLINDLKSNNDTSVIFITHDLGVIAEMSDDVAVMYLGKVVEYTDVDSLFYNPKHPYTKALMNSIPAIGRENKRLESIEGTVPFPMNLPQGCGFYSRCKLAVDGVCNVSDIPLIQVSKGHTVRCLMVEAEHKEIEVVS</sequence>
<evidence type="ECO:0000256" key="9">
    <source>
        <dbReference type="ARBA" id="ARBA00023136"/>
    </source>
</evidence>
<dbReference type="InterPro" id="IPR013563">
    <property type="entry name" value="Oligopep_ABC_C"/>
</dbReference>
<keyword evidence="5" id="KW-0997">Cell inner membrane</keyword>
<keyword evidence="12" id="KW-1185">Reference proteome</keyword>
<dbReference type="InterPro" id="IPR003593">
    <property type="entry name" value="AAA+_ATPase"/>
</dbReference>
<feature type="domain" description="ABC transporter" evidence="10">
    <location>
        <begin position="9"/>
        <end position="269"/>
    </location>
</feature>
<dbReference type="OrthoDB" id="9802264at2"/>
<evidence type="ECO:0000259" key="10">
    <source>
        <dbReference type="PROSITE" id="PS50893"/>
    </source>
</evidence>
<comment type="subcellular location">
    <subcellularLocation>
        <location evidence="1">Cell membrane</location>
        <topology evidence="1">Peripheral membrane protein</topology>
    </subcellularLocation>
</comment>
<dbReference type="RefSeq" id="WP_155701631.1">
    <property type="nucleotide sequence ID" value="NZ_CP034235.1"/>
</dbReference>
<evidence type="ECO:0000256" key="2">
    <source>
        <dbReference type="ARBA" id="ARBA00005417"/>
    </source>
</evidence>
<dbReference type="SUPFAM" id="SSF52540">
    <property type="entry name" value="P-loop containing nucleoside triphosphate hydrolases"/>
    <property type="match status" value="1"/>
</dbReference>
<name>A0A6B8RKJ7_9BACL</name>
<dbReference type="FunFam" id="3.40.50.300:FF:000016">
    <property type="entry name" value="Oligopeptide ABC transporter ATP-binding component"/>
    <property type="match status" value="1"/>
</dbReference>
<dbReference type="InterPro" id="IPR050388">
    <property type="entry name" value="ABC_Ni/Peptide_Import"/>
</dbReference>
<protein>
    <submittedName>
        <fullName evidence="11">ABC transporter ATP-binding protein</fullName>
    </submittedName>
</protein>
<evidence type="ECO:0000313" key="12">
    <source>
        <dbReference type="Proteomes" id="UP000426246"/>
    </source>
</evidence>
<dbReference type="NCBIfam" id="TIGR01727">
    <property type="entry name" value="oligo_HPY"/>
    <property type="match status" value="1"/>
</dbReference>
<dbReference type="GO" id="GO:0005524">
    <property type="term" value="F:ATP binding"/>
    <property type="evidence" value="ECO:0007669"/>
    <property type="project" value="UniProtKB-KW"/>
</dbReference>
<dbReference type="Gene3D" id="3.40.50.300">
    <property type="entry name" value="P-loop containing nucleotide triphosphate hydrolases"/>
    <property type="match status" value="1"/>
</dbReference>
<dbReference type="PROSITE" id="PS50893">
    <property type="entry name" value="ABC_TRANSPORTER_2"/>
    <property type="match status" value="1"/>
</dbReference>
<evidence type="ECO:0000256" key="6">
    <source>
        <dbReference type="ARBA" id="ARBA00022741"/>
    </source>
</evidence>
<evidence type="ECO:0000256" key="4">
    <source>
        <dbReference type="ARBA" id="ARBA00022475"/>
    </source>
</evidence>
<keyword evidence="7 11" id="KW-0067">ATP-binding</keyword>
<evidence type="ECO:0000256" key="8">
    <source>
        <dbReference type="ARBA" id="ARBA00022967"/>
    </source>
</evidence>
<evidence type="ECO:0000256" key="5">
    <source>
        <dbReference type="ARBA" id="ARBA00022519"/>
    </source>
</evidence>
<dbReference type="Proteomes" id="UP000426246">
    <property type="component" value="Chromosome"/>
</dbReference>
<dbReference type="GO" id="GO:0015833">
    <property type="term" value="P:peptide transport"/>
    <property type="evidence" value="ECO:0007669"/>
    <property type="project" value="InterPro"/>
</dbReference>
<keyword evidence="9" id="KW-0472">Membrane</keyword>
<keyword evidence="3" id="KW-0813">Transport</keyword>
<dbReference type="PROSITE" id="PS00211">
    <property type="entry name" value="ABC_TRANSPORTER_1"/>
    <property type="match status" value="1"/>
</dbReference>
<evidence type="ECO:0000313" key="11">
    <source>
        <dbReference type="EMBL" id="QGQ96559.1"/>
    </source>
</evidence>
<dbReference type="GO" id="GO:0016887">
    <property type="term" value="F:ATP hydrolysis activity"/>
    <property type="evidence" value="ECO:0007669"/>
    <property type="project" value="InterPro"/>
</dbReference>
<evidence type="ECO:0000256" key="7">
    <source>
        <dbReference type="ARBA" id="ARBA00022840"/>
    </source>
</evidence>
<evidence type="ECO:0000256" key="3">
    <source>
        <dbReference type="ARBA" id="ARBA00022448"/>
    </source>
</evidence>
<accession>A0A6B8RKJ7</accession>